<accession>A0ABQ5JQC1</accession>
<sequence length="629" mass="66560">MSISSKKDPSMSVKLVLPFLTTLLAIFLLLFTFSTTSVNAATTDFSNNLSNAKLTDEKTGSSNELDVNDTIKLSYDWKLGTLKKGDAATFKLPAALQVANNVNFDLKASDGTVIGTVALTADGTVTVNFTDPNNYLATHSNVGGQLNFETTINTHVVKPGENVTINLGSNSVVTNITGDGGSTTDAPDPNELIYKWAEGNTTSNTISWVARVNYAGKSLNNVTMHDTLGTGQSFKASSLKILQVTHNQAGNITSSKDVTNQFQVTSSDDGTGFTIAFGNINATYLVQYDSQITAEQAGGQYANTIWLTGSSTTSPITVTTSKTTAGGSLTGDTGTLVLTKIDAQTKQALANATFTLTNATTGKVVGTYTTDANGQITITDLLLGQYTLTETKAPIGYQLAKPTPITVSDNQQTQTITIADQHQTGQATLTKLDADTKTPLAGAIFKVVNTDTGAVVETNLVSNDRGQVAINDLPLGHYEFIEMIAPQGYDLNTQPALFQITSDNVAQPQQVTMVDRKTPAIVTPPINPTKPTAPTKPMKPTVPTLPTTPNTPTIQTMPITPTTPTLTKPVTSVIKPHTSTPAKQTTPQTKTKGLLPQTSADEQATFAAVLALLILALITTLAAKQQRRH</sequence>
<evidence type="ECO:0000256" key="3">
    <source>
        <dbReference type="ARBA" id="ARBA00022512"/>
    </source>
</evidence>
<dbReference type="EMBL" id="BQXO01000002">
    <property type="protein sequence ID" value="GKT05564.1"/>
    <property type="molecule type" value="Genomic_DNA"/>
</dbReference>
<feature type="domain" description="SpaA-like prealbumin fold" evidence="11">
    <location>
        <begin position="426"/>
        <end position="506"/>
    </location>
</feature>
<feature type="compositionally biased region" description="Low complexity" evidence="7">
    <location>
        <begin position="529"/>
        <end position="571"/>
    </location>
</feature>
<dbReference type="PANTHER" id="PTHR36108">
    <property type="entry name" value="COLOSSIN-B-RELATED"/>
    <property type="match status" value="1"/>
</dbReference>
<dbReference type="SUPFAM" id="SSF49401">
    <property type="entry name" value="Bacterial adhesins"/>
    <property type="match status" value="2"/>
</dbReference>
<feature type="region of interest" description="Disordered" evidence="7">
    <location>
        <begin position="520"/>
        <end position="595"/>
    </location>
</feature>
<evidence type="ECO:0000256" key="7">
    <source>
        <dbReference type="SAM" id="MobiDB-lite"/>
    </source>
</evidence>
<feature type="domain" description="SDR-like Ig" evidence="12">
    <location>
        <begin position="66"/>
        <end position="159"/>
    </location>
</feature>
<dbReference type="Gene3D" id="2.60.40.740">
    <property type="match status" value="1"/>
</dbReference>
<name>A0ABQ5JQC1_9LACO</name>
<comment type="subcellular location">
    <subcellularLocation>
        <location evidence="1">Secreted</location>
        <location evidence="1">Cell wall</location>
        <topology evidence="1">Peptidoglycan-anchor</topology>
    </subcellularLocation>
</comment>
<comment type="similarity">
    <text evidence="2">Belongs to the serine-aspartate repeat-containing protein (SDr) family.</text>
</comment>
<evidence type="ECO:0000259" key="12">
    <source>
        <dbReference type="Pfam" id="PF17961"/>
    </source>
</evidence>
<evidence type="ECO:0000256" key="5">
    <source>
        <dbReference type="ARBA" id="ARBA00022729"/>
    </source>
</evidence>
<keyword evidence="8" id="KW-1133">Transmembrane helix</keyword>
<feature type="domain" description="SpaA-like prealbumin fold" evidence="11">
    <location>
        <begin position="334"/>
        <end position="421"/>
    </location>
</feature>
<dbReference type="Pfam" id="PF17961">
    <property type="entry name" value="Big_8"/>
    <property type="match status" value="1"/>
</dbReference>
<dbReference type="Proteomes" id="UP001628078">
    <property type="component" value="Unassembled WGS sequence"/>
</dbReference>
<organism evidence="13 14">
    <name type="scientific">Furfurilactobacillus curtus</name>
    <dbReference type="NCBI Taxonomy" id="1746200"/>
    <lineage>
        <taxon>Bacteria</taxon>
        <taxon>Bacillati</taxon>
        <taxon>Bacillota</taxon>
        <taxon>Bacilli</taxon>
        <taxon>Lactobacillales</taxon>
        <taxon>Lactobacillaceae</taxon>
        <taxon>Furfurilactobacillus</taxon>
    </lineage>
</organism>
<dbReference type="Pfam" id="PF17802">
    <property type="entry name" value="SpaA"/>
    <property type="match status" value="2"/>
</dbReference>
<dbReference type="InterPro" id="IPR008456">
    <property type="entry name" value="Collagen-bd_dom"/>
</dbReference>
<feature type="transmembrane region" description="Helical" evidence="8">
    <location>
        <begin position="604"/>
        <end position="623"/>
    </location>
</feature>
<feature type="chain" id="PRO_5046933407" description="LPXTG cell wall anchor domain-containing protein" evidence="9">
    <location>
        <begin position="41"/>
        <end position="629"/>
    </location>
</feature>
<evidence type="ECO:0000256" key="4">
    <source>
        <dbReference type="ARBA" id="ARBA00022525"/>
    </source>
</evidence>
<reference evidence="13 14" key="1">
    <citation type="submission" date="2022-03" db="EMBL/GenBank/DDBJ databases">
        <title>Draft genome sequence of Furfurilactobacillus curtus JCM 31185.</title>
        <authorList>
            <person name="Suzuki S."/>
            <person name="Endo A."/>
            <person name="Kajikawa A."/>
        </authorList>
    </citation>
    <scope>NUCLEOTIDE SEQUENCE [LARGE SCALE GENOMIC DNA]</scope>
    <source>
        <strain evidence="13 14">JCM 31185</strain>
    </source>
</reference>
<dbReference type="Gene3D" id="2.60.40.10">
    <property type="entry name" value="Immunoglobulins"/>
    <property type="match status" value="2"/>
</dbReference>
<keyword evidence="8" id="KW-0812">Transmembrane</keyword>
<dbReference type="InterPro" id="IPR013783">
    <property type="entry name" value="Ig-like_fold"/>
</dbReference>
<evidence type="ECO:0000256" key="6">
    <source>
        <dbReference type="ARBA" id="ARBA00023088"/>
    </source>
</evidence>
<feature type="compositionally biased region" description="Low complexity" evidence="7">
    <location>
        <begin position="578"/>
        <end position="592"/>
    </location>
</feature>
<dbReference type="InterPro" id="IPR041171">
    <property type="entry name" value="SDR_Ig"/>
</dbReference>
<dbReference type="PANTHER" id="PTHR36108:SF13">
    <property type="entry name" value="COLOSSIN-B-RELATED"/>
    <property type="match status" value="1"/>
</dbReference>
<dbReference type="InterPro" id="IPR011252">
    <property type="entry name" value="Fibrogen-bd_dom1"/>
</dbReference>
<comment type="caution">
    <text evidence="13">The sequence shown here is derived from an EMBL/GenBank/DDBJ whole genome shotgun (WGS) entry which is preliminary data.</text>
</comment>
<dbReference type="InterPro" id="IPR041033">
    <property type="entry name" value="SpaA_PFL_dom_1"/>
</dbReference>
<keyword evidence="3" id="KW-0134">Cell wall</keyword>
<dbReference type="Gene3D" id="2.60.40.1280">
    <property type="match status" value="1"/>
</dbReference>
<dbReference type="SUPFAM" id="SSF49478">
    <property type="entry name" value="Cna protein B-type domain"/>
    <property type="match status" value="2"/>
</dbReference>
<keyword evidence="4" id="KW-0964">Secreted</keyword>
<evidence type="ECO:0000256" key="1">
    <source>
        <dbReference type="ARBA" id="ARBA00004168"/>
    </source>
</evidence>
<evidence type="ECO:0000313" key="14">
    <source>
        <dbReference type="Proteomes" id="UP001628078"/>
    </source>
</evidence>
<dbReference type="InterPro" id="IPR008966">
    <property type="entry name" value="Adhesion_dom_sf"/>
</dbReference>
<dbReference type="RefSeq" id="WP_407882911.1">
    <property type="nucleotide sequence ID" value="NZ_BQXO01000002.1"/>
</dbReference>
<keyword evidence="8" id="KW-0472">Membrane</keyword>
<evidence type="ECO:0000259" key="10">
    <source>
        <dbReference type="Pfam" id="PF05737"/>
    </source>
</evidence>
<dbReference type="Pfam" id="PF05737">
    <property type="entry name" value="Collagen_bind"/>
    <property type="match status" value="1"/>
</dbReference>
<evidence type="ECO:0000259" key="11">
    <source>
        <dbReference type="Pfam" id="PF17802"/>
    </source>
</evidence>
<keyword evidence="14" id="KW-1185">Reference proteome</keyword>
<evidence type="ECO:0000313" key="13">
    <source>
        <dbReference type="EMBL" id="GKT05564.1"/>
    </source>
</evidence>
<keyword evidence="6" id="KW-0572">Peptidoglycan-anchor</keyword>
<proteinExistence type="inferred from homology"/>
<evidence type="ECO:0000256" key="9">
    <source>
        <dbReference type="SAM" id="SignalP"/>
    </source>
</evidence>
<evidence type="ECO:0008006" key="15">
    <source>
        <dbReference type="Google" id="ProtNLM"/>
    </source>
</evidence>
<protein>
    <recommendedName>
        <fullName evidence="15">LPXTG cell wall anchor domain-containing protein</fullName>
    </recommendedName>
</protein>
<feature type="domain" description="Collagen binding" evidence="10">
    <location>
        <begin position="191"/>
        <end position="313"/>
    </location>
</feature>
<evidence type="ECO:0000256" key="8">
    <source>
        <dbReference type="SAM" id="Phobius"/>
    </source>
</evidence>
<evidence type="ECO:0000256" key="2">
    <source>
        <dbReference type="ARBA" id="ARBA00007257"/>
    </source>
</evidence>
<gene>
    <name evidence="13" type="ORF">JCM31185_08530</name>
</gene>
<feature type="signal peptide" evidence="9">
    <location>
        <begin position="1"/>
        <end position="40"/>
    </location>
</feature>
<keyword evidence="5 9" id="KW-0732">Signal</keyword>